<keyword evidence="17 19" id="KW-0406">Ion transport</keyword>
<evidence type="ECO:0000256" key="13">
    <source>
        <dbReference type="ARBA" id="ARBA00022982"/>
    </source>
</evidence>
<feature type="binding site" description="axial binding residue" evidence="20">
    <location>
        <position position="174"/>
    </location>
    <ligand>
        <name>heme c</name>
        <dbReference type="ChEBI" id="CHEBI:61717"/>
        <label>2</label>
    </ligand>
    <ligandPart>
        <name>Fe</name>
        <dbReference type="ChEBI" id="CHEBI:18248"/>
    </ligandPart>
</feature>
<dbReference type="GO" id="GO:0005886">
    <property type="term" value="C:plasma membrane"/>
    <property type="evidence" value="ECO:0007669"/>
    <property type="project" value="UniProtKB-SubCell"/>
</dbReference>
<evidence type="ECO:0000256" key="6">
    <source>
        <dbReference type="ARBA" id="ARBA00022519"/>
    </source>
</evidence>
<dbReference type="AlphaFoldDB" id="A0A918XVF0"/>
<evidence type="ECO:0000256" key="8">
    <source>
        <dbReference type="ARBA" id="ARBA00022660"/>
    </source>
</evidence>
<name>A0A918XVF0_9PROT</name>
<feature type="domain" description="Cytochrome c" evidence="23">
    <location>
        <begin position="206"/>
        <end position="287"/>
    </location>
</feature>
<reference evidence="24" key="1">
    <citation type="journal article" date="2014" name="Int. J. Syst. Evol. Microbiol.">
        <title>Complete genome sequence of Corynebacterium casei LMG S-19264T (=DSM 44701T), isolated from a smear-ripened cheese.</title>
        <authorList>
            <consortium name="US DOE Joint Genome Institute (JGI-PGF)"/>
            <person name="Walter F."/>
            <person name="Albersmeier A."/>
            <person name="Kalinowski J."/>
            <person name="Ruckert C."/>
        </authorList>
    </citation>
    <scope>NUCLEOTIDE SEQUENCE</scope>
    <source>
        <strain evidence="24">KCTC 42651</strain>
    </source>
</reference>
<dbReference type="PANTHER" id="PTHR33751:SF1">
    <property type="entry name" value="CBB3-TYPE CYTOCHROME C OXIDASE SUBUNIT FIXP"/>
    <property type="match status" value="1"/>
</dbReference>
<feature type="binding site" description="axial binding residue" evidence="20">
    <location>
        <position position="223"/>
    </location>
    <ligand>
        <name>heme c</name>
        <dbReference type="ChEBI" id="CHEBI:61717"/>
        <label>2</label>
    </ligand>
    <ligandPart>
        <name>Fe</name>
        <dbReference type="ChEBI" id="CHEBI:18248"/>
    </ligandPart>
</feature>
<keyword evidence="6 19" id="KW-0997">Cell inner membrane</keyword>
<dbReference type="EMBL" id="BMZS01000009">
    <property type="protein sequence ID" value="GHD57490.1"/>
    <property type="molecule type" value="Genomic_DNA"/>
</dbReference>
<dbReference type="Pfam" id="PF13442">
    <property type="entry name" value="Cytochrome_CBB3"/>
    <property type="match status" value="2"/>
</dbReference>
<evidence type="ECO:0000256" key="1">
    <source>
        <dbReference type="ARBA" id="ARBA00004533"/>
    </source>
</evidence>
<keyword evidence="11" id="KW-0677">Repeat</keyword>
<organism evidence="24 25">
    <name type="scientific">Thalassobaculum fulvum</name>
    <dbReference type="NCBI Taxonomy" id="1633335"/>
    <lineage>
        <taxon>Bacteria</taxon>
        <taxon>Pseudomonadati</taxon>
        <taxon>Pseudomonadota</taxon>
        <taxon>Alphaproteobacteria</taxon>
        <taxon>Rhodospirillales</taxon>
        <taxon>Thalassobaculaceae</taxon>
        <taxon>Thalassobaculum</taxon>
    </lineage>
</organism>
<dbReference type="PIRSF" id="PIRSF000006">
    <property type="entry name" value="Cbb3-Cox_fixP"/>
    <property type="match status" value="1"/>
</dbReference>
<keyword evidence="5 19" id="KW-1003">Cell membrane</keyword>
<dbReference type="InterPro" id="IPR004678">
    <property type="entry name" value="Cyt_c_oxidase_cbb3_su3"/>
</dbReference>
<dbReference type="GO" id="GO:0009055">
    <property type="term" value="F:electron transfer activity"/>
    <property type="evidence" value="ECO:0007669"/>
    <property type="project" value="InterPro"/>
</dbReference>
<keyword evidence="15 19" id="KW-0560">Oxidoreductase</keyword>
<comment type="similarity">
    <text evidence="3 19">Belongs to the CcoP / FixP family.</text>
</comment>
<dbReference type="SUPFAM" id="SSF46626">
    <property type="entry name" value="Cytochrome c"/>
    <property type="match status" value="2"/>
</dbReference>
<gene>
    <name evidence="24" type="primary">ccoP</name>
    <name evidence="24" type="ORF">GCM10017083_39080</name>
</gene>
<dbReference type="InterPro" id="IPR036909">
    <property type="entry name" value="Cyt_c-like_dom_sf"/>
</dbReference>
<feature type="binding site" description="axial binding residue" evidence="20">
    <location>
        <position position="126"/>
    </location>
    <ligand>
        <name>heme c</name>
        <dbReference type="ChEBI" id="CHEBI:61717"/>
        <label>1</label>
    </ligand>
    <ligandPart>
        <name>Fe</name>
        <dbReference type="ChEBI" id="CHEBI:18248"/>
    </ligandPart>
</feature>
<dbReference type="Gene3D" id="6.10.280.130">
    <property type="match status" value="1"/>
</dbReference>
<dbReference type="NCBIfam" id="TIGR00782">
    <property type="entry name" value="ccoP"/>
    <property type="match status" value="1"/>
</dbReference>
<dbReference type="InterPro" id="IPR038414">
    <property type="entry name" value="CcoP_N_sf"/>
</dbReference>
<evidence type="ECO:0000256" key="20">
    <source>
        <dbReference type="PIRSR" id="PIRSR000006-1"/>
    </source>
</evidence>
<evidence type="ECO:0000313" key="24">
    <source>
        <dbReference type="EMBL" id="GHD57490.1"/>
    </source>
</evidence>
<feature type="binding site" description="covalent" evidence="21">
    <location>
        <position position="125"/>
    </location>
    <ligand>
        <name>heme c</name>
        <dbReference type="ChEBI" id="CHEBI:61717"/>
        <label>1</label>
    </ligand>
</feature>
<dbReference type="InterPro" id="IPR050597">
    <property type="entry name" value="Cytochrome_c_Oxidase_Subunit"/>
</dbReference>
<evidence type="ECO:0000256" key="10">
    <source>
        <dbReference type="ARBA" id="ARBA00022723"/>
    </source>
</evidence>
<evidence type="ECO:0000256" key="11">
    <source>
        <dbReference type="ARBA" id="ARBA00022737"/>
    </source>
</evidence>
<keyword evidence="14 22" id="KW-1133">Transmembrane helix</keyword>
<keyword evidence="25" id="KW-1185">Reference proteome</keyword>
<keyword evidence="9 22" id="KW-0812">Transmembrane</keyword>
<evidence type="ECO:0000256" key="3">
    <source>
        <dbReference type="ARBA" id="ARBA00006113"/>
    </source>
</evidence>
<evidence type="ECO:0000259" key="23">
    <source>
        <dbReference type="PROSITE" id="PS51007"/>
    </source>
</evidence>
<feature type="binding site" description="covalent" evidence="21">
    <location>
        <position position="222"/>
    </location>
    <ligand>
        <name>heme c</name>
        <dbReference type="ChEBI" id="CHEBI:61717"/>
        <label>2</label>
    </ligand>
</feature>
<evidence type="ECO:0000256" key="15">
    <source>
        <dbReference type="ARBA" id="ARBA00023002"/>
    </source>
</evidence>
<keyword evidence="16 19" id="KW-0408">Iron</keyword>
<dbReference type="Pfam" id="PF14715">
    <property type="entry name" value="FixP_N"/>
    <property type="match status" value="1"/>
</dbReference>
<keyword evidence="18 19" id="KW-0472">Membrane</keyword>
<dbReference type="InterPro" id="IPR009056">
    <property type="entry name" value="Cyt_c-like_dom"/>
</dbReference>
<dbReference type="PROSITE" id="PS51007">
    <property type="entry name" value="CYTC"/>
    <property type="match status" value="2"/>
</dbReference>
<dbReference type="RefSeq" id="WP_189992754.1">
    <property type="nucleotide sequence ID" value="NZ_BMZS01000009.1"/>
</dbReference>
<dbReference type="GO" id="GO:0020037">
    <property type="term" value="F:heme binding"/>
    <property type="evidence" value="ECO:0007669"/>
    <property type="project" value="InterPro"/>
</dbReference>
<comment type="pathway">
    <text evidence="2 19">Energy metabolism; oxidative phosphorylation.</text>
</comment>
<evidence type="ECO:0000256" key="2">
    <source>
        <dbReference type="ARBA" id="ARBA00004673"/>
    </source>
</evidence>
<keyword evidence="7 19" id="KW-0349">Heme</keyword>
<evidence type="ECO:0000256" key="22">
    <source>
        <dbReference type="SAM" id="Phobius"/>
    </source>
</evidence>
<dbReference type="PANTHER" id="PTHR33751">
    <property type="entry name" value="CBB3-TYPE CYTOCHROME C OXIDASE SUBUNIT FIXP"/>
    <property type="match status" value="1"/>
</dbReference>
<comment type="subunit">
    <text evidence="19">Component of the cbb3-type cytochrome c oxidase.</text>
</comment>
<keyword evidence="13 19" id="KW-0249">Electron transport</keyword>
<evidence type="ECO:0000256" key="5">
    <source>
        <dbReference type="ARBA" id="ARBA00022475"/>
    </source>
</evidence>
<evidence type="ECO:0000256" key="17">
    <source>
        <dbReference type="ARBA" id="ARBA00023065"/>
    </source>
</evidence>
<comment type="caution">
    <text evidence="24">The sequence shown here is derived from an EMBL/GenBank/DDBJ whole genome shotgun (WGS) entry which is preliminary data.</text>
</comment>
<keyword evidence="10 19" id="KW-0479">Metal-binding</keyword>
<dbReference type="Proteomes" id="UP000630353">
    <property type="component" value="Unassembled WGS sequence"/>
</dbReference>
<evidence type="ECO:0000256" key="12">
    <source>
        <dbReference type="ARBA" id="ARBA00022781"/>
    </source>
</evidence>
<sequence length="290" mass="31502">MAHVADKDPVSGVDTTGHEWDGIKELDNPLPRWWLWVFYACVVWSIGYWIVMPSWPLVSSYTKGVIGFSQRENLIEEIAAAKADQAQWLDRIKTASVEEIRADPQLLEFAMAGGRSAFAVNCSQCHGQGAAGSKGYPNLNDDAWLWGGTPEQILFTITHGIRNADDPDARWSEMPKFGKDGLLDAKQIGDVVEHVLALSGQDHDAARAEAGKAVFVEQCVACHGDDGKGNIELGAPNLTDSIWLYGGDRAAVTESVVNARFGIMPAWGLKLDEATLKQLAVYVHALGGGQ</sequence>
<evidence type="ECO:0000256" key="21">
    <source>
        <dbReference type="PIRSR" id="PIRSR000006-2"/>
    </source>
</evidence>
<evidence type="ECO:0000256" key="4">
    <source>
        <dbReference type="ARBA" id="ARBA00022448"/>
    </source>
</evidence>
<evidence type="ECO:0000256" key="9">
    <source>
        <dbReference type="ARBA" id="ARBA00022692"/>
    </source>
</evidence>
<feature type="transmembrane region" description="Helical" evidence="22">
    <location>
        <begin position="33"/>
        <end position="51"/>
    </location>
</feature>
<evidence type="ECO:0000256" key="16">
    <source>
        <dbReference type="ARBA" id="ARBA00023004"/>
    </source>
</evidence>
<dbReference type="PRINTS" id="PR00605">
    <property type="entry name" value="CYTCHROMECIC"/>
</dbReference>
<evidence type="ECO:0000256" key="14">
    <source>
        <dbReference type="ARBA" id="ARBA00022989"/>
    </source>
</evidence>
<keyword evidence="8 19" id="KW-0679">Respiratory chain</keyword>
<dbReference type="InterPro" id="IPR008168">
    <property type="entry name" value="Cyt_C_IC"/>
</dbReference>
<comment type="cofactor">
    <cofactor evidence="19 21">
        <name>heme c</name>
        <dbReference type="ChEBI" id="CHEBI:61717"/>
    </cofactor>
    <text evidence="19 21">Binds 2 heme C groups per subunit.</text>
</comment>
<reference evidence="24" key="2">
    <citation type="submission" date="2020-09" db="EMBL/GenBank/DDBJ databases">
        <authorList>
            <person name="Sun Q."/>
            <person name="Kim S."/>
        </authorList>
    </citation>
    <scope>NUCLEOTIDE SEQUENCE</scope>
    <source>
        <strain evidence="24">KCTC 42651</strain>
    </source>
</reference>
<comment type="function">
    <text evidence="19">C-type cytochrome. Part of the cbb3-type cytochrome c oxidase complex.</text>
</comment>
<dbReference type="GO" id="GO:0005506">
    <property type="term" value="F:iron ion binding"/>
    <property type="evidence" value="ECO:0007669"/>
    <property type="project" value="InterPro"/>
</dbReference>
<feature type="binding site" description="covalent" evidence="21">
    <location>
        <position position="219"/>
    </location>
    <ligand>
        <name>heme c</name>
        <dbReference type="ChEBI" id="CHEBI:61717"/>
        <label>2</label>
    </ligand>
</feature>
<proteinExistence type="inferred from homology"/>
<feature type="domain" description="Cytochrome c" evidence="23">
    <location>
        <begin position="109"/>
        <end position="199"/>
    </location>
</feature>
<feature type="binding site" description="covalent" evidence="21">
    <location>
        <position position="122"/>
    </location>
    <ligand>
        <name>heme c</name>
        <dbReference type="ChEBI" id="CHEBI:61717"/>
        <label>1</label>
    </ligand>
</feature>
<evidence type="ECO:0000256" key="19">
    <source>
        <dbReference type="PIRNR" id="PIRNR000006"/>
    </source>
</evidence>
<dbReference type="GO" id="GO:0016491">
    <property type="term" value="F:oxidoreductase activity"/>
    <property type="evidence" value="ECO:0007669"/>
    <property type="project" value="UniProtKB-KW"/>
</dbReference>
<keyword evidence="4 19" id="KW-0813">Transport</keyword>
<evidence type="ECO:0000256" key="7">
    <source>
        <dbReference type="ARBA" id="ARBA00022617"/>
    </source>
</evidence>
<accession>A0A918XVF0</accession>
<comment type="subcellular location">
    <subcellularLocation>
        <location evidence="1 19">Cell inner membrane</location>
    </subcellularLocation>
</comment>
<evidence type="ECO:0000256" key="18">
    <source>
        <dbReference type="ARBA" id="ARBA00023136"/>
    </source>
</evidence>
<dbReference type="InterPro" id="IPR032858">
    <property type="entry name" value="CcoP_N"/>
</dbReference>
<keyword evidence="12 19" id="KW-0375">Hydrogen ion transport</keyword>
<dbReference type="Gene3D" id="1.10.760.10">
    <property type="entry name" value="Cytochrome c-like domain"/>
    <property type="match status" value="2"/>
</dbReference>
<dbReference type="GO" id="GO:1902600">
    <property type="term" value="P:proton transmembrane transport"/>
    <property type="evidence" value="ECO:0007669"/>
    <property type="project" value="UniProtKB-KW"/>
</dbReference>
<evidence type="ECO:0000313" key="25">
    <source>
        <dbReference type="Proteomes" id="UP000630353"/>
    </source>
</evidence>
<feature type="binding site" description="axial binding residue" evidence="20">
    <location>
        <position position="264"/>
    </location>
    <ligand>
        <name>heme c</name>
        <dbReference type="ChEBI" id="CHEBI:61717"/>
        <label>1</label>
    </ligand>
    <ligandPart>
        <name>Fe</name>
        <dbReference type="ChEBI" id="CHEBI:18248"/>
    </ligandPart>
</feature>
<protein>
    <recommendedName>
        <fullName evidence="19">Cbb3-type cytochrome c oxidase subunit</fullName>
    </recommendedName>
</protein>